<accession>A0ABV6JFF5</accession>
<evidence type="ECO:0000313" key="6">
    <source>
        <dbReference type="EMBL" id="MFC0394602.1"/>
    </source>
</evidence>
<evidence type="ECO:0000259" key="5">
    <source>
        <dbReference type="PROSITE" id="PS51078"/>
    </source>
</evidence>
<evidence type="ECO:0000259" key="4">
    <source>
        <dbReference type="PROSITE" id="PS51077"/>
    </source>
</evidence>
<dbReference type="InterPro" id="IPR014757">
    <property type="entry name" value="Tscrpt_reg_IclR_C"/>
</dbReference>
<dbReference type="SUPFAM" id="SSF46785">
    <property type="entry name" value="Winged helix' DNA-binding domain"/>
    <property type="match status" value="1"/>
</dbReference>
<keyword evidence="1" id="KW-0805">Transcription regulation</keyword>
<dbReference type="RefSeq" id="WP_204815786.1">
    <property type="nucleotide sequence ID" value="NZ_JANHOF010000001.1"/>
</dbReference>
<dbReference type="PANTHER" id="PTHR30136">
    <property type="entry name" value="HELIX-TURN-HELIX TRANSCRIPTIONAL REGULATOR, ICLR FAMILY"/>
    <property type="match status" value="1"/>
</dbReference>
<evidence type="ECO:0000256" key="1">
    <source>
        <dbReference type="ARBA" id="ARBA00023015"/>
    </source>
</evidence>
<keyword evidence="3" id="KW-0804">Transcription</keyword>
<evidence type="ECO:0000313" key="7">
    <source>
        <dbReference type="Proteomes" id="UP001589818"/>
    </source>
</evidence>
<dbReference type="InterPro" id="IPR036388">
    <property type="entry name" value="WH-like_DNA-bd_sf"/>
</dbReference>
<name>A0ABV6JFF5_9BACL</name>
<keyword evidence="2" id="KW-0238">DNA-binding</keyword>
<dbReference type="SUPFAM" id="SSF55781">
    <property type="entry name" value="GAF domain-like"/>
    <property type="match status" value="1"/>
</dbReference>
<reference evidence="6 7" key="1">
    <citation type="submission" date="2024-09" db="EMBL/GenBank/DDBJ databases">
        <authorList>
            <person name="Sun Q."/>
            <person name="Mori K."/>
        </authorList>
    </citation>
    <scope>NUCLEOTIDE SEQUENCE [LARGE SCALE GENOMIC DNA]</scope>
    <source>
        <strain evidence="6 7">CCM 4839</strain>
    </source>
</reference>
<dbReference type="InterPro" id="IPR050707">
    <property type="entry name" value="HTH_MetabolicPath_Reg"/>
</dbReference>
<proteinExistence type="predicted"/>
<protein>
    <submittedName>
        <fullName evidence="6">IclR family transcriptional regulator</fullName>
    </submittedName>
</protein>
<dbReference type="InterPro" id="IPR036390">
    <property type="entry name" value="WH_DNA-bd_sf"/>
</dbReference>
<sequence>MDEKSKKGSYIVPAIDKSIAILNFLSLSGEGQTMSTIGKELNIAKTSVFSILHTLETHNFVRKDPDGLYTLGLKLYSLGILSVRNIDSKAIFVPHMEVLRAETEFTVHMVAYDNGETVCLEKLEGPGSIRFLSYVGERKRLNTSACGKAIAAYLTEKELQIMFSKGLNHLTPNSISTEPALREHLHEVRQSGYAIDDEEGEIGIRCIGAPIFMNDGIVYGGISVSTLKTNLPFQRIPHYAEKVLTAAKKISNELGYTGDAYS</sequence>
<dbReference type="Gene3D" id="1.10.10.10">
    <property type="entry name" value="Winged helix-like DNA-binding domain superfamily/Winged helix DNA-binding domain"/>
    <property type="match status" value="1"/>
</dbReference>
<dbReference type="PROSITE" id="PS51078">
    <property type="entry name" value="ICLR_ED"/>
    <property type="match status" value="1"/>
</dbReference>
<comment type="caution">
    <text evidence="6">The sequence shown here is derived from an EMBL/GenBank/DDBJ whole genome shotgun (WGS) entry which is preliminary data.</text>
</comment>
<dbReference type="Pfam" id="PF01614">
    <property type="entry name" value="IclR_C"/>
    <property type="match status" value="1"/>
</dbReference>
<feature type="domain" description="IclR-ED" evidence="5">
    <location>
        <begin position="74"/>
        <end position="256"/>
    </location>
</feature>
<evidence type="ECO:0000256" key="2">
    <source>
        <dbReference type="ARBA" id="ARBA00023125"/>
    </source>
</evidence>
<organism evidence="6 7">
    <name type="scientific">Paenibacillus mendelii</name>
    <dbReference type="NCBI Taxonomy" id="206163"/>
    <lineage>
        <taxon>Bacteria</taxon>
        <taxon>Bacillati</taxon>
        <taxon>Bacillota</taxon>
        <taxon>Bacilli</taxon>
        <taxon>Bacillales</taxon>
        <taxon>Paenibacillaceae</taxon>
        <taxon>Paenibacillus</taxon>
    </lineage>
</organism>
<dbReference type="PROSITE" id="PS51077">
    <property type="entry name" value="HTH_ICLR"/>
    <property type="match status" value="1"/>
</dbReference>
<dbReference type="PANTHER" id="PTHR30136:SF35">
    <property type="entry name" value="HTH-TYPE TRANSCRIPTIONAL REGULATOR RV1719"/>
    <property type="match status" value="1"/>
</dbReference>
<dbReference type="InterPro" id="IPR005471">
    <property type="entry name" value="Tscrpt_reg_IclR_N"/>
</dbReference>
<gene>
    <name evidence="6" type="ORF">ACFFJ8_24990</name>
</gene>
<keyword evidence="7" id="KW-1185">Reference proteome</keyword>
<feature type="domain" description="HTH iclR-type" evidence="4">
    <location>
        <begin position="12"/>
        <end position="73"/>
    </location>
</feature>
<dbReference type="Pfam" id="PF09339">
    <property type="entry name" value="HTH_IclR"/>
    <property type="match status" value="1"/>
</dbReference>
<dbReference type="EMBL" id="JBHLVF010000041">
    <property type="protein sequence ID" value="MFC0394602.1"/>
    <property type="molecule type" value="Genomic_DNA"/>
</dbReference>
<dbReference type="SMART" id="SM00346">
    <property type="entry name" value="HTH_ICLR"/>
    <property type="match status" value="1"/>
</dbReference>
<dbReference type="Proteomes" id="UP001589818">
    <property type="component" value="Unassembled WGS sequence"/>
</dbReference>
<dbReference type="InterPro" id="IPR029016">
    <property type="entry name" value="GAF-like_dom_sf"/>
</dbReference>
<evidence type="ECO:0000256" key="3">
    <source>
        <dbReference type="ARBA" id="ARBA00023163"/>
    </source>
</evidence>
<dbReference type="Gene3D" id="3.30.450.40">
    <property type="match status" value="1"/>
</dbReference>